<feature type="compositionally biased region" description="Gly residues" evidence="1">
    <location>
        <begin position="506"/>
        <end position="520"/>
    </location>
</feature>
<proteinExistence type="predicted"/>
<dbReference type="Proteomes" id="UP000650467">
    <property type="component" value="Unassembled WGS sequence"/>
</dbReference>
<dbReference type="Gene3D" id="3.40.50.300">
    <property type="entry name" value="P-loop containing nucleotide triphosphate hydrolases"/>
    <property type="match status" value="1"/>
</dbReference>
<dbReference type="InterPro" id="IPR000212">
    <property type="entry name" value="DNA_helicase_UvrD/REP"/>
</dbReference>
<dbReference type="InterPro" id="IPR027417">
    <property type="entry name" value="P-loop_NTPase"/>
</dbReference>
<organism evidence="2 3">
    <name type="scientific">Chlamydomonas incerta</name>
    <dbReference type="NCBI Taxonomy" id="51695"/>
    <lineage>
        <taxon>Eukaryota</taxon>
        <taxon>Viridiplantae</taxon>
        <taxon>Chlorophyta</taxon>
        <taxon>core chlorophytes</taxon>
        <taxon>Chlorophyceae</taxon>
        <taxon>CS clade</taxon>
        <taxon>Chlamydomonadales</taxon>
        <taxon>Chlamydomonadaceae</taxon>
        <taxon>Chlamydomonas</taxon>
    </lineage>
</organism>
<dbReference type="GO" id="GO:0005634">
    <property type="term" value="C:nucleus"/>
    <property type="evidence" value="ECO:0007669"/>
    <property type="project" value="TreeGrafter"/>
</dbReference>
<evidence type="ECO:0008006" key="4">
    <source>
        <dbReference type="Google" id="ProtNLM"/>
    </source>
</evidence>
<dbReference type="OrthoDB" id="550469at2759"/>
<name>A0A835VQF0_CHLIN</name>
<evidence type="ECO:0000313" key="3">
    <source>
        <dbReference type="Proteomes" id="UP000650467"/>
    </source>
</evidence>
<feature type="region of interest" description="Disordered" evidence="1">
    <location>
        <begin position="778"/>
        <end position="878"/>
    </location>
</feature>
<comment type="caution">
    <text evidence="2">The sequence shown here is derived from an EMBL/GenBank/DDBJ whole genome shotgun (WGS) entry which is preliminary data.</text>
</comment>
<dbReference type="GO" id="GO:0043138">
    <property type="term" value="F:3'-5' DNA helicase activity"/>
    <property type="evidence" value="ECO:0007669"/>
    <property type="project" value="TreeGrafter"/>
</dbReference>
<accession>A0A835VQF0</accession>
<dbReference type="GO" id="GO:0000725">
    <property type="term" value="P:recombinational repair"/>
    <property type="evidence" value="ECO:0007669"/>
    <property type="project" value="TreeGrafter"/>
</dbReference>
<dbReference type="SUPFAM" id="SSF52540">
    <property type="entry name" value="P-loop containing nucleoside triphosphate hydrolases"/>
    <property type="match status" value="1"/>
</dbReference>
<dbReference type="GO" id="GO:0005524">
    <property type="term" value="F:ATP binding"/>
    <property type="evidence" value="ECO:0007669"/>
    <property type="project" value="InterPro"/>
</dbReference>
<protein>
    <recommendedName>
        <fullName evidence="4">DNA helicase</fullName>
    </recommendedName>
</protein>
<feature type="compositionally biased region" description="Low complexity" evidence="1">
    <location>
        <begin position="778"/>
        <end position="794"/>
    </location>
</feature>
<dbReference type="AlphaFoldDB" id="A0A835VQF0"/>
<dbReference type="PANTHER" id="PTHR11070:SF2">
    <property type="entry name" value="ATP-DEPENDENT DNA HELICASE SRS2"/>
    <property type="match status" value="1"/>
</dbReference>
<feature type="compositionally biased region" description="Low complexity" evidence="1">
    <location>
        <begin position="850"/>
        <end position="863"/>
    </location>
</feature>
<dbReference type="PANTHER" id="PTHR11070">
    <property type="entry name" value="UVRD / RECB / PCRA DNA HELICASE FAMILY MEMBER"/>
    <property type="match status" value="1"/>
</dbReference>
<reference evidence="2" key="1">
    <citation type="journal article" date="2020" name="bioRxiv">
        <title>Comparative genomics of Chlamydomonas.</title>
        <authorList>
            <person name="Craig R.J."/>
            <person name="Hasan A.R."/>
            <person name="Ness R.W."/>
            <person name="Keightley P.D."/>
        </authorList>
    </citation>
    <scope>NUCLEOTIDE SEQUENCE</scope>
    <source>
        <strain evidence="2">SAG 7.73</strain>
    </source>
</reference>
<evidence type="ECO:0000313" key="2">
    <source>
        <dbReference type="EMBL" id="KAG2425397.1"/>
    </source>
</evidence>
<sequence>MPSLPTPPPAGQPRTAALLFTALALYASAAGRGAAYFLAELLALVRRTARQLGAAPASQGGPAVATAASPIEHWRDLLREAVVLFRHGECGDEVQPVLDAVEQALQLEERDRLRQQQQEAVWGPGGLLLTPEQISAACLSFRDPLTNGPITNMLQAWAGSAKTTQLRTITQQRRDVYFHVLSYNISTDVSNAASMDVDLRADHNAGKCPDVRNFQTLTTHGFARAIRRPETKAEKLNVGDLRTFLAQLWGAAEKKLIAAGATRVVNDVLERYMTSADDQLDSKHLPQDPRSLQSMDEQMSRVMWRLQGVPARDIAKSGRHPDYSRRMVVEAAQALWQEVSSRRTPSGGSTSLPLPHNCHLKRCALQRLRLPAPPPPPWGRWADVVILVDEAQDLNAGLPVVLAGDRFQQLYSFNHACGAMAGRVPIPQRVVHWALSQTFRFGPEIACLVNSVVKTAFGALDYIIGRPAGHTGFHPGVVCAMVPAGRDLDSVLPEELERPSRPRQPGRGGAGGAPGAGGTQRGTQGSTQQLLQVQQQQRPYTGMRRLRGVAVLPASGTSLPPVLTAGGSRRLQLYYIARYNSTLVRAALELVAAGRTVHGSFKSKLKDIGWRVRDVAAFLSGRRDFGPEHELYGLQDEAALQQLLEVPGVEVDLLTAYGLARSHTAQEISNLESKLVDEEVAEYVLTTVHQMKGCEAQVVQLADDFSAQLATGTEDGRQRLLWQRASESQSDELNAVYVAATRPQTVLLLNRDLSRLALGLHRRHLQLVLPSSSQPAAGAASAEAASSPPEAASQMQLSPCTPGRPPPHAQPGISRSMATPRAHGGHPSQEQQSPYSKRPRPDMAADTGTPSLQQPSSSPNQQPMATGPSPGPSQGNCSGAALQSQLLAGRANMGRCAMCAGTLQSRDLASHLPRVTWRGRPVCRTCGRERTLFGQVLDLAEAAEAVGSA</sequence>
<feature type="region of interest" description="Disordered" evidence="1">
    <location>
        <begin position="494"/>
        <end position="538"/>
    </location>
</feature>
<gene>
    <name evidence="2" type="ORF">HXX76_013811</name>
</gene>
<evidence type="ECO:0000256" key="1">
    <source>
        <dbReference type="SAM" id="MobiDB-lite"/>
    </source>
</evidence>
<dbReference type="GO" id="GO:0003677">
    <property type="term" value="F:DNA binding"/>
    <property type="evidence" value="ECO:0007669"/>
    <property type="project" value="InterPro"/>
</dbReference>
<feature type="compositionally biased region" description="Low complexity" evidence="1">
    <location>
        <begin position="521"/>
        <end position="538"/>
    </location>
</feature>
<keyword evidence="3" id="KW-1185">Reference proteome</keyword>
<dbReference type="EMBL" id="JAEHOC010000056">
    <property type="protein sequence ID" value="KAG2425397.1"/>
    <property type="molecule type" value="Genomic_DNA"/>
</dbReference>